<accession>A0A6I5NLE1</accession>
<dbReference type="AlphaFoldDB" id="A0A6I5NLE1"/>
<organism evidence="2 3">
    <name type="scientific">Bifidobacterium choloepi</name>
    <dbReference type="NCBI Taxonomy" id="2614131"/>
    <lineage>
        <taxon>Bacteria</taxon>
        <taxon>Bacillati</taxon>
        <taxon>Actinomycetota</taxon>
        <taxon>Actinomycetes</taxon>
        <taxon>Bifidobacteriales</taxon>
        <taxon>Bifidobacteriaceae</taxon>
        <taxon>Bifidobacterium</taxon>
    </lineage>
</organism>
<evidence type="ECO:0000256" key="1">
    <source>
        <dbReference type="SAM" id="MobiDB-lite"/>
    </source>
</evidence>
<feature type="region of interest" description="Disordered" evidence="1">
    <location>
        <begin position="1"/>
        <end position="29"/>
    </location>
</feature>
<proteinExistence type="predicted"/>
<gene>
    <name evidence="2" type="ORF">F6S87_03050</name>
</gene>
<protein>
    <submittedName>
        <fullName evidence="2">Uncharacterized protein</fullName>
    </submittedName>
</protein>
<evidence type="ECO:0000313" key="3">
    <source>
        <dbReference type="Proteomes" id="UP000469292"/>
    </source>
</evidence>
<dbReference type="EMBL" id="VYSG01000001">
    <property type="protein sequence ID" value="NEG69612.1"/>
    <property type="molecule type" value="Genomic_DNA"/>
</dbReference>
<reference evidence="2 3" key="1">
    <citation type="submission" date="2019-09" db="EMBL/GenBank/DDBJ databases">
        <title>Phylogenetic characterization of a novel taxon of the genus Bifidobacterium: Bifidobacterium choloepi sp. nov.</title>
        <authorList>
            <person name="Modesto M."/>
            <person name="Satti M."/>
        </authorList>
    </citation>
    <scope>NUCLEOTIDE SEQUENCE [LARGE SCALE GENOMIC DNA]</scope>
    <source>
        <strain evidence="2 3">BRDM6</strain>
    </source>
</reference>
<evidence type="ECO:0000313" key="2">
    <source>
        <dbReference type="EMBL" id="NEG69612.1"/>
    </source>
</evidence>
<dbReference type="Proteomes" id="UP000469292">
    <property type="component" value="Unassembled WGS sequence"/>
</dbReference>
<keyword evidence="3" id="KW-1185">Reference proteome</keyword>
<dbReference type="RefSeq" id="WP_163227160.1">
    <property type="nucleotide sequence ID" value="NZ_VYSG01000001.1"/>
</dbReference>
<sequence length="550" mass="59388">MSQKKPGPIRPPLTHPPSRHSTKGQKQRYTRQLDPAILAAPTVGESLARFADSLDERGLAVFIGRFAGDELVPVAAIAVATGQGAGNIRQEMNLQRKRIVIILDHYGVCGKFDDMFPADASFRLRSEVVGTIPELDEQIRDVGTPVLNVLRHLNAKTIEFDGEWVGRPTIGQAKARFDLMLKTKVEAHAVVPLAELESVGAFGDDGALTATMSRWLADSRYTVYGSDLILGDRPGVLVPAVLYIEDRPLTIAELQELVPARQSETALYQTLAGDDGTMMVGPKTWALREWGMREYHNYGQLMREVLAEHGGTMGRREFSRVCREDCGVPPTALSANLAGGWFLCEGGAGGTVTLTDNPGDYMPADDPTHAHRLFRVDGPAWAFRADAGLRGGDSVDGGAVRNDNTTLPRTVAAALRMPFGSSRMFHAAYGHQLVEWEGTALFLKKTGVILDSAALAPSEPVFLVFGDDGWFETRRIGPFDGNPLHAALTLAGQPVTDNPVLALAYLRRSIGADATPAGSDPIIDLADLAGQFAARGDKDIAAQLASWMSQ</sequence>
<comment type="caution">
    <text evidence="2">The sequence shown here is derived from an EMBL/GenBank/DDBJ whole genome shotgun (WGS) entry which is preliminary data.</text>
</comment>
<name>A0A6I5NLE1_9BIFI</name>
<feature type="compositionally biased region" description="Basic residues" evidence="1">
    <location>
        <begin position="17"/>
        <end position="29"/>
    </location>
</feature>